<evidence type="ECO:0008006" key="4">
    <source>
        <dbReference type="Google" id="ProtNLM"/>
    </source>
</evidence>
<protein>
    <recommendedName>
        <fullName evidence="4">IgE-binding protein</fullName>
    </recommendedName>
</protein>
<dbReference type="HOGENOM" id="CLU_078556_0_1_1"/>
<organism evidence="2 3">
    <name type="scientific">Aspergillus terreus (strain NIH 2624 / FGSC A1156)</name>
    <dbReference type="NCBI Taxonomy" id="341663"/>
    <lineage>
        <taxon>Eukaryota</taxon>
        <taxon>Fungi</taxon>
        <taxon>Dikarya</taxon>
        <taxon>Ascomycota</taxon>
        <taxon>Pezizomycotina</taxon>
        <taxon>Eurotiomycetes</taxon>
        <taxon>Eurotiomycetidae</taxon>
        <taxon>Eurotiales</taxon>
        <taxon>Aspergillaceae</taxon>
        <taxon>Aspergillus</taxon>
        <taxon>Aspergillus subgen. Circumdati</taxon>
    </lineage>
</organism>
<dbReference type="RefSeq" id="XP_001217872.1">
    <property type="nucleotide sequence ID" value="XM_001217871.1"/>
</dbReference>
<accession>Q0CAN4</accession>
<dbReference type="AlphaFoldDB" id="Q0CAN4"/>
<dbReference type="InterPro" id="IPR052820">
    <property type="entry name" value="PhiA_domain"/>
</dbReference>
<evidence type="ECO:0000313" key="2">
    <source>
        <dbReference type="EMBL" id="EAU30387.1"/>
    </source>
</evidence>
<gene>
    <name evidence="2" type="ORF">ATEG_09250</name>
</gene>
<dbReference type="PANTHER" id="PTHR42047">
    <property type="entry name" value="PROTEIN, PUTATIVE (AFU_ORTHOLOGUE AFUA_6G03560)-RELATED"/>
    <property type="match status" value="1"/>
</dbReference>
<keyword evidence="1" id="KW-0732">Signal</keyword>
<dbReference type="eggNOG" id="ENOG502SQTY">
    <property type="taxonomic scope" value="Eukaryota"/>
</dbReference>
<dbReference type="OrthoDB" id="5430620at2759"/>
<name>Q0CAN4_ASPTN</name>
<evidence type="ECO:0000313" key="3">
    <source>
        <dbReference type="Proteomes" id="UP000007963"/>
    </source>
</evidence>
<feature type="signal peptide" evidence="1">
    <location>
        <begin position="1"/>
        <end position="15"/>
    </location>
</feature>
<dbReference type="OMA" id="ANAGAFW"/>
<dbReference type="GeneID" id="4353713"/>
<evidence type="ECO:0000256" key="1">
    <source>
        <dbReference type="SAM" id="SignalP"/>
    </source>
</evidence>
<reference evidence="3" key="1">
    <citation type="submission" date="2005-09" db="EMBL/GenBank/DDBJ databases">
        <title>Annotation of the Aspergillus terreus NIH2624 genome.</title>
        <authorList>
            <person name="Birren B.W."/>
            <person name="Lander E.S."/>
            <person name="Galagan J.E."/>
            <person name="Nusbaum C."/>
            <person name="Devon K."/>
            <person name="Henn M."/>
            <person name="Ma L.-J."/>
            <person name="Jaffe D.B."/>
            <person name="Butler J."/>
            <person name="Alvarez P."/>
            <person name="Gnerre S."/>
            <person name="Grabherr M."/>
            <person name="Kleber M."/>
            <person name="Mauceli E.W."/>
            <person name="Brockman W."/>
            <person name="Rounsley S."/>
            <person name="Young S.K."/>
            <person name="LaButti K."/>
            <person name="Pushparaj V."/>
            <person name="DeCaprio D."/>
            <person name="Crawford M."/>
            <person name="Koehrsen M."/>
            <person name="Engels R."/>
            <person name="Montgomery P."/>
            <person name="Pearson M."/>
            <person name="Howarth C."/>
            <person name="Larson L."/>
            <person name="Luoma S."/>
            <person name="White J."/>
            <person name="Alvarado L."/>
            <person name="Kodira C.D."/>
            <person name="Zeng Q."/>
            <person name="Oleary S."/>
            <person name="Yandava C."/>
            <person name="Denning D.W."/>
            <person name="Nierman W.C."/>
            <person name="Milne T."/>
            <person name="Madden K."/>
        </authorList>
    </citation>
    <scope>NUCLEOTIDE SEQUENCE [LARGE SCALE GENOMIC DNA]</scope>
    <source>
        <strain evidence="3">NIH 2624 / FGSC A1156</strain>
    </source>
</reference>
<proteinExistence type="predicted"/>
<sequence>MKLLPFASLLALAAASPAERRQSSDAFSLNIRWSNSPLSGPLNANGGSFWTGKSTSSYCPDTVPQCKTVNGTSFTVQDDKVFLNAVVPGGQQVYVSPQGQLTYTQPHSAYIPTGSLTSLASWSAASGASFLNPFLTFWLCNTEANPNAWSVWLEYTNGTTGAITNNGSNGSNACTRIALEAKPYKGDAAWEFA</sequence>
<dbReference type="EMBL" id="CH476607">
    <property type="protein sequence ID" value="EAU30387.1"/>
    <property type="molecule type" value="Genomic_DNA"/>
</dbReference>
<dbReference type="VEuPathDB" id="FungiDB:ATEG_09250"/>
<dbReference type="PANTHER" id="PTHR42047:SF1">
    <property type="entry name" value="PROTEIN, PUTATIVE (AFU_ORTHOLOGUE AFUA_6G03560)-RELATED"/>
    <property type="match status" value="1"/>
</dbReference>
<dbReference type="Proteomes" id="UP000007963">
    <property type="component" value="Unassembled WGS sequence"/>
</dbReference>
<feature type="chain" id="PRO_5012519879" description="IgE-binding protein" evidence="1">
    <location>
        <begin position="16"/>
        <end position="193"/>
    </location>
</feature>